<dbReference type="Pfam" id="PF18693">
    <property type="entry name" value="TRAM_2"/>
    <property type="match status" value="1"/>
</dbReference>
<dbReference type="InterPro" id="IPR013848">
    <property type="entry name" value="Methylthiotransferase_N"/>
</dbReference>
<reference evidence="12 13" key="2">
    <citation type="journal article" date="2011" name="Stand. Genomic Sci.">
        <title>Complete genome sequence of Mahella australiensis type strain (50-1 BON).</title>
        <authorList>
            <person name="Sikorski J."/>
            <person name="Teshima H."/>
            <person name="Nolan M."/>
            <person name="Lucas S."/>
            <person name="Hammon N."/>
            <person name="Deshpande S."/>
            <person name="Cheng J.F."/>
            <person name="Pitluck S."/>
            <person name="Liolios K."/>
            <person name="Pagani I."/>
            <person name="Ivanova N."/>
            <person name="Huntemann M."/>
            <person name="Mavromatis K."/>
            <person name="Ovchinikova G."/>
            <person name="Pati A."/>
            <person name="Tapia R."/>
            <person name="Han C."/>
            <person name="Goodwin L."/>
            <person name="Chen A."/>
            <person name="Palaniappan K."/>
            <person name="Land M."/>
            <person name="Hauser L."/>
            <person name="Ngatchou-Djao O.D."/>
            <person name="Rohde M."/>
            <person name="Pukall R."/>
            <person name="Spring S."/>
            <person name="Abt B."/>
            <person name="Goker M."/>
            <person name="Detter J.C."/>
            <person name="Woyke T."/>
            <person name="Bristow J."/>
            <person name="Markowitz V."/>
            <person name="Hugenholtz P."/>
            <person name="Eisen J.A."/>
            <person name="Kyrpides N.C."/>
            <person name="Klenk H.P."/>
            <person name="Lapidus A."/>
        </authorList>
    </citation>
    <scope>NUCLEOTIDE SEQUENCE [LARGE SCALE GENOMIC DNA]</scope>
    <source>
        <strain evidence="13">DSM 15567 / CIP 107919 / 50-1 BON</strain>
    </source>
</reference>
<dbReference type="EMBL" id="CP002360">
    <property type="protein sequence ID" value="AEE96144.1"/>
    <property type="molecule type" value="Genomic_DNA"/>
</dbReference>
<dbReference type="Pfam" id="PF04055">
    <property type="entry name" value="Radical_SAM"/>
    <property type="match status" value="1"/>
</dbReference>
<evidence type="ECO:0000259" key="11">
    <source>
        <dbReference type="PROSITE" id="PS51918"/>
    </source>
</evidence>
<dbReference type="STRING" id="697281.Mahau_0946"/>
<evidence type="ECO:0000256" key="7">
    <source>
        <dbReference type="ARBA" id="ARBA00023014"/>
    </source>
</evidence>
<dbReference type="InterPro" id="IPR023404">
    <property type="entry name" value="rSAM_horseshoe"/>
</dbReference>
<dbReference type="InterPro" id="IPR005840">
    <property type="entry name" value="Ribosomal_uS12_MeSTrfase_RimO"/>
</dbReference>
<dbReference type="FunFam" id="3.80.30.20:FF:000001">
    <property type="entry name" value="tRNA-2-methylthio-N(6)-dimethylallyladenosine synthase 2"/>
    <property type="match status" value="1"/>
</dbReference>
<evidence type="ECO:0000256" key="8">
    <source>
        <dbReference type="HAMAP-Rule" id="MF_01865"/>
    </source>
</evidence>
<protein>
    <recommendedName>
        <fullName evidence="8">Ribosomal protein uS12 methylthiotransferase RimO</fullName>
        <shortName evidence="8">uS12 MTTase</shortName>
        <shortName evidence="8">uS12 methylthiotransferase</shortName>
        <ecNumber evidence="8">2.8.4.4</ecNumber>
    </recommendedName>
    <alternativeName>
        <fullName evidence="8">Ribosomal protein uS12 (aspartate-C(3))-methylthiotransferase</fullName>
    </alternativeName>
    <alternativeName>
        <fullName evidence="8">Ribosome maturation factor RimO</fullName>
    </alternativeName>
</protein>
<evidence type="ECO:0000313" key="12">
    <source>
        <dbReference type="EMBL" id="AEE96144.1"/>
    </source>
</evidence>
<dbReference type="GO" id="GO:0035600">
    <property type="term" value="P:tRNA methylthiolation"/>
    <property type="evidence" value="ECO:0007669"/>
    <property type="project" value="UniProtKB-ARBA"/>
</dbReference>
<sequence>MPYNIGMISLGCPKNLVDSETMLAELADKGYVITNDPKEADVIIINTCSFIESAKQESINTILEMARYKEIGRCKGLIAVGCLSQQYKEQLLDEIPELNAVIGTGDYHSIGLVVDKILNGGKVAYFEGGDVSVEGIEKRILSTPPYMAYVKIAEGCDNGCSYCIIPFLRGPYRSRPMENIIEECKELVDRGVKEIILIAQDTSVYGRDIYGKPRLAELLHELDNINNIEWIRVLYCYPDYVNDELIEAIVQSRHVCHYIDIPIQHINDKILAKMGRRSRSNDIKGVIERLRKCIPGIAIRTSLIVGFPGETDRDFQMLRDFVEQYRLDNVGVFTYSQEEGTIAAAMPEQVAEDVKQERYKSIMRVQRKIVLEKNKERIGFSYKVLVEGCNNGVYVGRGYMYAPEIDGLIYFTSDKPLDAGQMVYVKIKGVKDYDLTGEAI</sequence>
<dbReference type="SFLD" id="SFLDG01061">
    <property type="entry name" value="methylthiotransferase"/>
    <property type="match status" value="1"/>
</dbReference>
<evidence type="ECO:0000256" key="4">
    <source>
        <dbReference type="ARBA" id="ARBA00022691"/>
    </source>
</evidence>
<keyword evidence="1 8" id="KW-0004">4Fe-4S</keyword>
<dbReference type="SFLD" id="SFLDF00274">
    <property type="entry name" value="ribosomal_protein_S12_methylth"/>
    <property type="match status" value="1"/>
</dbReference>
<feature type="domain" description="Radical SAM core" evidence="11">
    <location>
        <begin position="142"/>
        <end position="372"/>
    </location>
</feature>
<dbReference type="Gene3D" id="3.40.50.12160">
    <property type="entry name" value="Methylthiotransferase, N-terminal domain"/>
    <property type="match status" value="1"/>
</dbReference>
<keyword evidence="5 8" id="KW-0479">Metal-binding</keyword>
<dbReference type="KEGG" id="mas:Mahau_0946"/>
<feature type="binding site" evidence="8">
    <location>
        <position position="12"/>
    </location>
    <ligand>
        <name>[4Fe-4S] cluster</name>
        <dbReference type="ChEBI" id="CHEBI:49883"/>
        <label>1</label>
    </ligand>
</feature>
<dbReference type="Proteomes" id="UP000008457">
    <property type="component" value="Chromosome"/>
</dbReference>
<dbReference type="HOGENOM" id="CLU_018697_0_1_9"/>
<proteinExistence type="inferred from homology"/>
<dbReference type="OrthoDB" id="9805215at2"/>
<dbReference type="InterPro" id="IPR020612">
    <property type="entry name" value="Methylthiotransferase_CS"/>
</dbReference>
<dbReference type="GO" id="GO:0051539">
    <property type="term" value="F:4 iron, 4 sulfur cluster binding"/>
    <property type="evidence" value="ECO:0007669"/>
    <property type="project" value="UniProtKB-UniRule"/>
</dbReference>
<dbReference type="InterPro" id="IPR006638">
    <property type="entry name" value="Elp3/MiaA/NifB-like_rSAM"/>
</dbReference>
<dbReference type="GO" id="GO:0005829">
    <property type="term" value="C:cytosol"/>
    <property type="evidence" value="ECO:0007669"/>
    <property type="project" value="TreeGrafter"/>
</dbReference>
<dbReference type="Pfam" id="PF00919">
    <property type="entry name" value="UPF0004"/>
    <property type="match status" value="1"/>
</dbReference>
<comment type="similarity">
    <text evidence="8">Belongs to the methylthiotransferase family. RimO subfamily.</text>
</comment>
<comment type="cofactor">
    <cofactor evidence="8">
        <name>[4Fe-4S] cluster</name>
        <dbReference type="ChEBI" id="CHEBI:49883"/>
    </cofactor>
    <text evidence="8">Binds 2 [4Fe-4S] clusters. One cluster is coordinated with 3 cysteines and an exchangeable S-adenosyl-L-methionine.</text>
</comment>
<keyword evidence="2 8" id="KW-0963">Cytoplasm</keyword>
<dbReference type="InterPro" id="IPR007197">
    <property type="entry name" value="rSAM"/>
</dbReference>
<dbReference type="PROSITE" id="PS50926">
    <property type="entry name" value="TRAM"/>
    <property type="match status" value="1"/>
</dbReference>
<evidence type="ECO:0000259" key="10">
    <source>
        <dbReference type="PROSITE" id="PS51449"/>
    </source>
</evidence>
<dbReference type="HAMAP" id="MF_01865">
    <property type="entry name" value="MTTase_RimO"/>
    <property type="match status" value="1"/>
</dbReference>
<dbReference type="InterPro" id="IPR005839">
    <property type="entry name" value="Methylthiotransferase"/>
</dbReference>
<dbReference type="SFLD" id="SFLDG01082">
    <property type="entry name" value="B12-binding_domain_containing"/>
    <property type="match status" value="1"/>
</dbReference>
<accession>F4A297</accession>
<feature type="domain" description="MTTase N-terminal" evidence="10">
    <location>
        <begin position="3"/>
        <end position="119"/>
    </location>
</feature>
<dbReference type="SFLD" id="SFLDS00029">
    <property type="entry name" value="Radical_SAM"/>
    <property type="match status" value="1"/>
</dbReference>
<dbReference type="PANTHER" id="PTHR43837">
    <property type="entry name" value="RIBOSOMAL PROTEIN S12 METHYLTHIOTRANSFERASE RIMO"/>
    <property type="match status" value="1"/>
</dbReference>
<feature type="domain" description="TRAM" evidence="9">
    <location>
        <begin position="375"/>
        <end position="440"/>
    </location>
</feature>
<evidence type="ECO:0000256" key="2">
    <source>
        <dbReference type="ARBA" id="ARBA00022490"/>
    </source>
</evidence>
<comment type="function">
    <text evidence="8">Catalyzes the methylthiolation of an aspartic acid residue of ribosomal protein uS12.</text>
</comment>
<dbReference type="PROSITE" id="PS01278">
    <property type="entry name" value="MTTASE_RADICAL"/>
    <property type="match status" value="1"/>
</dbReference>
<dbReference type="GO" id="GO:0103039">
    <property type="term" value="F:protein methylthiotransferase activity"/>
    <property type="evidence" value="ECO:0007669"/>
    <property type="project" value="UniProtKB-EC"/>
</dbReference>
<dbReference type="SUPFAM" id="SSF102114">
    <property type="entry name" value="Radical SAM enzymes"/>
    <property type="match status" value="1"/>
</dbReference>
<evidence type="ECO:0000256" key="5">
    <source>
        <dbReference type="ARBA" id="ARBA00022723"/>
    </source>
</evidence>
<dbReference type="Gene3D" id="2.40.50.140">
    <property type="entry name" value="Nucleic acid-binding proteins"/>
    <property type="match status" value="1"/>
</dbReference>
<dbReference type="GO" id="GO:0005840">
    <property type="term" value="C:ribosome"/>
    <property type="evidence" value="ECO:0007669"/>
    <property type="project" value="UniProtKB-KW"/>
</dbReference>
<feature type="binding site" evidence="8">
    <location>
        <position position="163"/>
    </location>
    <ligand>
        <name>[4Fe-4S] cluster</name>
        <dbReference type="ChEBI" id="CHEBI:49883"/>
        <label>2</label>
        <note>4Fe-4S-S-AdoMet</note>
    </ligand>
</feature>
<keyword evidence="13" id="KW-1185">Reference proteome</keyword>
<dbReference type="EC" id="2.8.4.4" evidence="8"/>
<dbReference type="AlphaFoldDB" id="F4A297"/>
<comment type="catalytic activity">
    <reaction evidence="8">
        <text>L-aspartate(89)-[ribosomal protein uS12]-hydrogen + (sulfur carrier)-SH + AH2 + 2 S-adenosyl-L-methionine = 3-methylsulfanyl-L-aspartate(89)-[ribosomal protein uS12]-hydrogen + (sulfur carrier)-H + 5'-deoxyadenosine + L-methionine + A + S-adenosyl-L-homocysteine + 2 H(+)</text>
        <dbReference type="Rhea" id="RHEA:37087"/>
        <dbReference type="Rhea" id="RHEA-COMP:10460"/>
        <dbReference type="Rhea" id="RHEA-COMP:10461"/>
        <dbReference type="Rhea" id="RHEA-COMP:14737"/>
        <dbReference type="Rhea" id="RHEA-COMP:14739"/>
        <dbReference type="ChEBI" id="CHEBI:13193"/>
        <dbReference type="ChEBI" id="CHEBI:15378"/>
        <dbReference type="ChEBI" id="CHEBI:17319"/>
        <dbReference type="ChEBI" id="CHEBI:17499"/>
        <dbReference type="ChEBI" id="CHEBI:29917"/>
        <dbReference type="ChEBI" id="CHEBI:29961"/>
        <dbReference type="ChEBI" id="CHEBI:57844"/>
        <dbReference type="ChEBI" id="CHEBI:57856"/>
        <dbReference type="ChEBI" id="CHEBI:59789"/>
        <dbReference type="ChEBI" id="CHEBI:64428"/>
        <dbReference type="ChEBI" id="CHEBI:73599"/>
        <dbReference type="EC" id="2.8.4.4"/>
    </reaction>
</comment>
<dbReference type="GO" id="GO:0140101">
    <property type="term" value="F:catalytic activity, acting on a tRNA"/>
    <property type="evidence" value="ECO:0007669"/>
    <property type="project" value="UniProtKB-ARBA"/>
</dbReference>
<evidence type="ECO:0000256" key="6">
    <source>
        <dbReference type="ARBA" id="ARBA00023004"/>
    </source>
</evidence>
<keyword evidence="6 8" id="KW-0408">Iron</keyword>
<comment type="subcellular location">
    <subcellularLocation>
        <location evidence="8">Cytoplasm</location>
    </subcellularLocation>
</comment>
<feature type="binding site" evidence="8">
    <location>
        <position position="48"/>
    </location>
    <ligand>
        <name>[4Fe-4S] cluster</name>
        <dbReference type="ChEBI" id="CHEBI:49883"/>
        <label>1</label>
    </ligand>
</feature>
<dbReference type="InterPro" id="IPR002792">
    <property type="entry name" value="TRAM_dom"/>
</dbReference>
<dbReference type="InterPro" id="IPR038135">
    <property type="entry name" value="Methylthiotransferase_N_sf"/>
</dbReference>
<dbReference type="PROSITE" id="PS51918">
    <property type="entry name" value="RADICAL_SAM"/>
    <property type="match status" value="1"/>
</dbReference>
<keyword evidence="12" id="KW-0689">Ribosomal protein</keyword>
<keyword evidence="12" id="KW-0687">Ribonucleoprotein</keyword>
<dbReference type="InterPro" id="IPR058240">
    <property type="entry name" value="rSAM_sf"/>
</dbReference>
<keyword evidence="4 8" id="KW-0949">S-adenosyl-L-methionine</keyword>
<feature type="binding site" evidence="8">
    <location>
        <position position="82"/>
    </location>
    <ligand>
        <name>[4Fe-4S] cluster</name>
        <dbReference type="ChEBI" id="CHEBI:49883"/>
        <label>1</label>
    </ligand>
</feature>
<dbReference type="GO" id="GO:0035599">
    <property type="term" value="F:aspartic acid methylthiotransferase activity"/>
    <property type="evidence" value="ECO:0007669"/>
    <property type="project" value="TreeGrafter"/>
</dbReference>
<gene>
    <name evidence="8" type="primary">rimO</name>
    <name evidence="12" type="ordered locus">Mahau_0946</name>
</gene>
<evidence type="ECO:0000256" key="1">
    <source>
        <dbReference type="ARBA" id="ARBA00022485"/>
    </source>
</evidence>
<feature type="binding site" evidence="8">
    <location>
        <position position="160"/>
    </location>
    <ligand>
        <name>[4Fe-4S] cluster</name>
        <dbReference type="ChEBI" id="CHEBI:49883"/>
        <label>2</label>
        <note>4Fe-4S-S-AdoMet</note>
    </ligand>
</feature>
<dbReference type="NCBIfam" id="TIGR01125">
    <property type="entry name" value="30S ribosomal protein S12 methylthiotransferase RimO"/>
    <property type="match status" value="1"/>
</dbReference>
<organism evidence="12 13">
    <name type="scientific">Mahella australiensis (strain DSM 15567 / CIP 107919 / 50-1 BON)</name>
    <dbReference type="NCBI Taxonomy" id="697281"/>
    <lineage>
        <taxon>Bacteria</taxon>
        <taxon>Bacillati</taxon>
        <taxon>Bacillota</taxon>
        <taxon>Clostridia</taxon>
        <taxon>Thermoanaerobacterales</taxon>
        <taxon>Thermoanaerobacterales Family IV. Incertae Sedis</taxon>
        <taxon>Mahella</taxon>
    </lineage>
</organism>
<dbReference type="PROSITE" id="PS51449">
    <property type="entry name" value="MTTASE_N"/>
    <property type="match status" value="1"/>
</dbReference>
<dbReference type="GO" id="GO:0046872">
    <property type="term" value="F:metal ion binding"/>
    <property type="evidence" value="ECO:0007669"/>
    <property type="project" value="UniProtKB-KW"/>
</dbReference>
<evidence type="ECO:0000256" key="3">
    <source>
        <dbReference type="ARBA" id="ARBA00022679"/>
    </source>
</evidence>
<reference evidence="13" key="1">
    <citation type="submission" date="2010-11" db="EMBL/GenBank/DDBJ databases">
        <title>The complete genome of Mahella australiensis DSM 15567.</title>
        <authorList>
            <consortium name="US DOE Joint Genome Institute (JGI-PGF)"/>
            <person name="Lucas S."/>
            <person name="Copeland A."/>
            <person name="Lapidus A."/>
            <person name="Bruce D."/>
            <person name="Goodwin L."/>
            <person name="Pitluck S."/>
            <person name="Kyrpides N."/>
            <person name="Mavromatis K."/>
            <person name="Pagani I."/>
            <person name="Ivanova N."/>
            <person name="Teshima H."/>
            <person name="Brettin T."/>
            <person name="Detter J.C."/>
            <person name="Han C."/>
            <person name="Tapia R."/>
            <person name="Land M."/>
            <person name="Hauser L."/>
            <person name="Markowitz V."/>
            <person name="Cheng J.-F."/>
            <person name="Hugenholtz P."/>
            <person name="Woyke T."/>
            <person name="Wu D."/>
            <person name="Spring S."/>
            <person name="Pukall R."/>
            <person name="Steenblock K."/>
            <person name="Schneider S."/>
            <person name="Klenk H.-P."/>
            <person name="Eisen J.A."/>
        </authorList>
    </citation>
    <scope>NUCLEOTIDE SEQUENCE [LARGE SCALE GENOMIC DNA]</scope>
    <source>
        <strain evidence="13">DSM 15567 / CIP 107919 / 50-1 BON</strain>
    </source>
</reference>
<keyword evidence="3 8" id="KW-0808">Transferase</keyword>
<dbReference type="SMART" id="SM00729">
    <property type="entry name" value="Elp3"/>
    <property type="match status" value="1"/>
</dbReference>
<feature type="binding site" evidence="8">
    <location>
        <position position="156"/>
    </location>
    <ligand>
        <name>[4Fe-4S] cluster</name>
        <dbReference type="ChEBI" id="CHEBI:49883"/>
        <label>2</label>
        <note>4Fe-4S-S-AdoMet</note>
    </ligand>
</feature>
<evidence type="ECO:0000313" key="13">
    <source>
        <dbReference type="Proteomes" id="UP000008457"/>
    </source>
</evidence>
<dbReference type="NCBIfam" id="TIGR00089">
    <property type="entry name" value="MiaB/RimO family radical SAM methylthiotransferase"/>
    <property type="match status" value="1"/>
</dbReference>
<dbReference type="CDD" id="cd01335">
    <property type="entry name" value="Radical_SAM"/>
    <property type="match status" value="1"/>
</dbReference>
<evidence type="ECO:0000259" key="9">
    <source>
        <dbReference type="PROSITE" id="PS50926"/>
    </source>
</evidence>
<dbReference type="PANTHER" id="PTHR43837:SF1">
    <property type="entry name" value="RIBOSOMAL PROTEIN US12 METHYLTHIOTRANSFERASE RIMO"/>
    <property type="match status" value="1"/>
</dbReference>
<name>F4A297_MAHA5</name>
<dbReference type="Gene3D" id="3.80.30.20">
    <property type="entry name" value="tm_1862 like domain"/>
    <property type="match status" value="1"/>
</dbReference>
<keyword evidence="7 8" id="KW-0411">Iron-sulfur</keyword>
<dbReference type="InterPro" id="IPR012340">
    <property type="entry name" value="NA-bd_OB-fold"/>
</dbReference>
<dbReference type="eggNOG" id="COG0621">
    <property type="taxonomic scope" value="Bacteria"/>
</dbReference>